<dbReference type="AlphaFoldDB" id="A0A0W8DW91"/>
<dbReference type="EMBL" id="LNFO01000571">
    <property type="protein sequence ID" value="KUG00719.1"/>
    <property type="molecule type" value="Genomic_DNA"/>
</dbReference>
<proteinExistence type="predicted"/>
<protein>
    <submittedName>
        <fullName evidence="1">Uncharacterized protein</fullName>
    </submittedName>
</protein>
<evidence type="ECO:0000313" key="2">
    <source>
        <dbReference type="Proteomes" id="UP000052943"/>
    </source>
</evidence>
<comment type="caution">
    <text evidence="1">The sequence shown here is derived from an EMBL/GenBank/DDBJ whole genome shotgun (WGS) entry which is preliminary data.</text>
</comment>
<name>A0A0W8DW91_PHYNI</name>
<gene>
    <name evidence="1" type="ORF">AM587_10015777</name>
</gene>
<dbReference type="Proteomes" id="UP000052943">
    <property type="component" value="Unassembled WGS sequence"/>
</dbReference>
<reference evidence="1 2" key="1">
    <citation type="submission" date="2015-11" db="EMBL/GenBank/DDBJ databases">
        <title>Genomes and virulence difference between two physiological races of Phytophthora nicotianae.</title>
        <authorList>
            <person name="Liu H."/>
            <person name="Ma X."/>
            <person name="Yu H."/>
            <person name="Fang D."/>
            <person name="Li Y."/>
            <person name="Wang X."/>
            <person name="Wang W."/>
            <person name="Dong Y."/>
            <person name="Xiao B."/>
        </authorList>
    </citation>
    <scope>NUCLEOTIDE SEQUENCE [LARGE SCALE GENOMIC DNA]</scope>
    <source>
        <strain evidence="2">race 0</strain>
    </source>
</reference>
<accession>A0A0W8DW91</accession>
<evidence type="ECO:0000313" key="1">
    <source>
        <dbReference type="EMBL" id="KUG00719.1"/>
    </source>
</evidence>
<organism evidence="1 2">
    <name type="scientific">Phytophthora nicotianae</name>
    <name type="common">Potato buckeye rot agent</name>
    <name type="synonym">Phytophthora parasitica</name>
    <dbReference type="NCBI Taxonomy" id="4792"/>
    <lineage>
        <taxon>Eukaryota</taxon>
        <taxon>Sar</taxon>
        <taxon>Stramenopiles</taxon>
        <taxon>Oomycota</taxon>
        <taxon>Peronosporomycetes</taxon>
        <taxon>Peronosporales</taxon>
        <taxon>Peronosporaceae</taxon>
        <taxon>Phytophthora</taxon>
    </lineage>
</organism>
<sequence>MCPSFFDESRIVSCNEPYLRLFFIDDHGVFIGVMDLVKLEVDAGTLVGSITDFLNTNDVGVFGADRYECDNADLRPDCGGPDTEALELAGVPDDGGVSRYLHLLAIRSCQIKKPTNDSDEMLSDVPVDM</sequence>